<protein>
    <submittedName>
        <fullName evidence="2">DUF1641 domain-containing protein</fullName>
    </submittedName>
</protein>
<dbReference type="Proteomes" id="UP001377337">
    <property type="component" value="Chromosome"/>
</dbReference>
<dbReference type="PANTHER" id="PTHR38433:SF1">
    <property type="entry name" value="DUF1641 DOMAIN-CONTAINING PROTEIN"/>
    <property type="match status" value="1"/>
</dbReference>
<sequence length="178" mass="20052">MANATTKIKRLELSEEDQRKKDLREVEDALVSNKTAILESLQLMQHMQDRGILSLLNGLFGQGDKVLHVLVKALDKPENTNTLKNMLLMLGVLGTVNVQQLEPLLIKLNKGVERVAEKKDTDHKTGYLDIVRSLKDPEINRAVTLMLTFLKGVGEETEHMEKNKQQEAGERVDRGENA</sequence>
<dbReference type="RefSeq" id="WP_035412183.1">
    <property type="nucleotide sequence ID" value="NZ_CP147407.1"/>
</dbReference>
<proteinExistence type="predicted"/>
<reference evidence="2 3" key="1">
    <citation type="submission" date="2024-02" db="EMBL/GenBank/DDBJ databases">
        <title>Seven novel Bacillus-like species.</title>
        <authorList>
            <person name="Liu G."/>
        </authorList>
    </citation>
    <scope>NUCLEOTIDE SEQUENCE [LARGE SCALE GENOMIC DNA]</scope>
    <source>
        <strain evidence="2 3">FJAT-52054</strain>
    </source>
</reference>
<feature type="region of interest" description="Disordered" evidence="1">
    <location>
        <begin position="156"/>
        <end position="178"/>
    </location>
</feature>
<evidence type="ECO:0000256" key="1">
    <source>
        <dbReference type="SAM" id="MobiDB-lite"/>
    </source>
</evidence>
<gene>
    <name evidence="2" type="ORF">WCV65_16510</name>
</gene>
<name>A0ABZ2NF20_9BACI</name>
<dbReference type="InterPro" id="IPR012440">
    <property type="entry name" value="DUF1641"/>
</dbReference>
<accession>A0ABZ2NF20</accession>
<dbReference type="EMBL" id="CP147407">
    <property type="protein sequence ID" value="WXB96124.1"/>
    <property type="molecule type" value="Genomic_DNA"/>
</dbReference>
<dbReference type="PANTHER" id="PTHR38433">
    <property type="match status" value="1"/>
</dbReference>
<evidence type="ECO:0000313" key="2">
    <source>
        <dbReference type="EMBL" id="WXB96124.1"/>
    </source>
</evidence>
<dbReference type="Pfam" id="PF07849">
    <property type="entry name" value="DUF1641"/>
    <property type="match status" value="1"/>
</dbReference>
<organism evidence="2 3">
    <name type="scientific">Metabacillus sediminis</name>
    <dbReference type="NCBI Taxonomy" id="3117746"/>
    <lineage>
        <taxon>Bacteria</taxon>
        <taxon>Bacillati</taxon>
        <taxon>Bacillota</taxon>
        <taxon>Bacilli</taxon>
        <taxon>Bacillales</taxon>
        <taxon>Bacillaceae</taxon>
        <taxon>Metabacillus</taxon>
    </lineage>
</organism>
<keyword evidence="3" id="KW-1185">Reference proteome</keyword>
<evidence type="ECO:0000313" key="3">
    <source>
        <dbReference type="Proteomes" id="UP001377337"/>
    </source>
</evidence>